<evidence type="ECO:0000313" key="10">
    <source>
        <dbReference type="Proteomes" id="UP001596099"/>
    </source>
</evidence>
<dbReference type="GO" id="GO:0015095">
    <property type="term" value="F:magnesium ion transmembrane transporter activity"/>
    <property type="evidence" value="ECO:0007669"/>
    <property type="project" value="UniProtKB-UniRule"/>
</dbReference>
<proteinExistence type="inferred from homology"/>
<keyword evidence="7 8" id="KW-0472">Membrane</keyword>
<gene>
    <name evidence="8 9" type="primary">corA</name>
    <name evidence="9" type="ORF">ACFPYI_00965</name>
</gene>
<dbReference type="InterPro" id="IPR045861">
    <property type="entry name" value="CorA_cytoplasmic_dom"/>
</dbReference>
<keyword evidence="8" id="KW-0460">Magnesium</keyword>
<dbReference type="Gene3D" id="3.30.460.20">
    <property type="entry name" value="CorA soluble domain-like"/>
    <property type="match status" value="1"/>
</dbReference>
<dbReference type="InterPro" id="IPR045863">
    <property type="entry name" value="CorA_TM1_TM2"/>
</dbReference>
<evidence type="ECO:0000256" key="1">
    <source>
        <dbReference type="ARBA" id="ARBA00004651"/>
    </source>
</evidence>
<dbReference type="NCBIfam" id="TIGR00383">
    <property type="entry name" value="corA"/>
    <property type="match status" value="1"/>
</dbReference>
<dbReference type="EMBL" id="JBHSQH010000001">
    <property type="protein sequence ID" value="MFC5969890.1"/>
    <property type="molecule type" value="Genomic_DNA"/>
</dbReference>
<sequence>MIRSAVYHDDTVETVDVTDDDGDPAADDLRRVRDTEGVSWVDATAADAHELRHVAEAFGVHSLVVEDVVNNVRPKVESFEEYTFALVKEAELTRGDTPFHEEVHDEPVGLVVGDDWLCVLSTEPIAAVDAVWDAVARGDGRLLDRGADYAAYRVLDRLVDEYFEVLDRIETTIELVEEDVLVSTDIGTLERINNVRRDLLSFRKVTWPTRSALVVLARGDPEQIRPETEKYYRDVYDHLVEIVDLTETYRDLTSGARDIYLNTVSQSTNEVMKTLTVVATVFLPLTFVVGVYGMNFEGGPTNMPELRWAYGYPAVMVGMLAVAVVMLAYFRRVDYI</sequence>
<dbReference type="FunFam" id="1.20.58.340:FF:000012">
    <property type="entry name" value="Magnesium transport protein CorA"/>
    <property type="match status" value="1"/>
</dbReference>
<evidence type="ECO:0000256" key="2">
    <source>
        <dbReference type="ARBA" id="ARBA00009765"/>
    </source>
</evidence>
<evidence type="ECO:0000256" key="8">
    <source>
        <dbReference type="RuleBase" id="RU362010"/>
    </source>
</evidence>
<keyword evidence="4 8" id="KW-1003">Cell membrane</keyword>
<keyword evidence="8" id="KW-0406">Ion transport</keyword>
<comment type="subcellular location">
    <subcellularLocation>
        <location evidence="1">Cell membrane</location>
        <topology evidence="1">Multi-pass membrane protein</topology>
    </subcellularLocation>
    <subcellularLocation>
        <location evidence="8">Membrane</location>
        <topology evidence="8">Multi-pass membrane protein</topology>
    </subcellularLocation>
</comment>
<dbReference type="SUPFAM" id="SSF144083">
    <property type="entry name" value="Magnesium transport protein CorA, transmembrane region"/>
    <property type="match status" value="1"/>
</dbReference>
<dbReference type="PANTHER" id="PTHR46494">
    <property type="entry name" value="CORA FAMILY METAL ION TRANSPORTER (EUROFUNG)"/>
    <property type="match status" value="1"/>
</dbReference>
<dbReference type="PANTHER" id="PTHR46494:SF1">
    <property type="entry name" value="CORA FAMILY METAL ION TRANSPORTER (EUROFUNG)"/>
    <property type="match status" value="1"/>
</dbReference>
<evidence type="ECO:0000313" key="9">
    <source>
        <dbReference type="EMBL" id="MFC5969890.1"/>
    </source>
</evidence>
<organism evidence="9 10">
    <name type="scientific">Halomarina salina</name>
    <dbReference type="NCBI Taxonomy" id="1872699"/>
    <lineage>
        <taxon>Archaea</taxon>
        <taxon>Methanobacteriati</taxon>
        <taxon>Methanobacteriota</taxon>
        <taxon>Stenosarchaea group</taxon>
        <taxon>Halobacteria</taxon>
        <taxon>Halobacteriales</taxon>
        <taxon>Natronomonadaceae</taxon>
        <taxon>Halomarina</taxon>
    </lineage>
</organism>
<dbReference type="CDD" id="cd12828">
    <property type="entry name" value="TmCorA-like_1"/>
    <property type="match status" value="1"/>
</dbReference>
<protein>
    <recommendedName>
        <fullName evidence="8">Magnesium transport protein CorA</fullName>
    </recommendedName>
</protein>
<accession>A0ABD5RHG6</accession>
<dbReference type="Gene3D" id="1.20.58.340">
    <property type="entry name" value="Magnesium transport protein CorA, transmembrane region"/>
    <property type="match status" value="2"/>
</dbReference>
<dbReference type="AlphaFoldDB" id="A0ABD5RHG6"/>
<dbReference type="InterPro" id="IPR004488">
    <property type="entry name" value="Mg/Co-transport_prot_CorA"/>
</dbReference>
<name>A0ABD5RHG6_9EURY</name>
<evidence type="ECO:0000256" key="6">
    <source>
        <dbReference type="ARBA" id="ARBA00022989"/>
    </source>
</evidence>
<dbReference type="Pfam" id="PF01544">
    <property type="entry name" value="CorA"/>
    <property type="match status" value="1"/>
</dbReference>
<keyword evidence="3 8" id="KW-0813">Transport</keyword>
<comment type="similarity">
    <text evidence="2 8">Belongs to the CorA metal ion transporter (MIT) (TC 1.A.35) family.</text>
</comment>
<keyword evidence="10" id="KW-1185">Reference proteome</keyword>
<dbReference type="GO" id="GO:0015087">
    <property type="term" value="F:cobalt ion transmembrane transporter activity"/>
    <property type="evidence" value="ECO:0007669"/>
    <property type="project" value="UniProtKB-UniRule"/>
</dbReference>
<dbReference type="RefSeq" id="WP_247418276.1">
    <property type="nucleotide sequence ID" value="NZ_JALLGW010000001.1"/>
</dbReference>
<feature type="transmembrane region" description="Helical" evidence="8">
    <location>
        <begin position="308"/>
        <end position="330"/>
    </location>
</feature>
<dbReference type="GO" id="GO:0005886">
    <property type="term" value="C:plasma membrane"/>
    <property type="evidence" value="ECO:0007669"/>
    <property type="project" value="UniProtKB-SubCell"/>
</dbReference>
<evidence type="ECO:0000256" key="3">
    <source>
        <dbReference type="ARBA" id="ARBA00022448"/>
    </source>
</evidence>
<evidence type="ECO:0000256" key="7">
    <source>
        <dbReference type="ARBA" id="ARBA00023136"/>
    </source>
</evidence>
<comment type="caution">
    <text evidence="9">The sequence shown here is derived from an EMBL/GenBank/DDBJ whole genome shotgun (WGS) entry which is preliminary data.</text>
</comment>
<dbReference type="Proteomes" id="UP001596099">
    <property type="component" value="Unassembled WGS sequence"/>
</dbReference>
<reference evidence="9 10" key="1">
    <citation type="journal article" date="2019" name="Int. J. Syst. Evol. Microbiol.">
        <title>The Global Catalogue of Microorganisms (GCM) 10K type strain sequencing project: providing services to taxonomists for standard genome sequencing and annotation.</title>
        <authorList>
            <consortium name="The Broad Institute Genomics Platform"/>
            <consortium name="The Broad Institute Genome Sequencing Center for Infectious Disease"/>
            <person name="Wu L."/>
            <person name="Ma J."/>
        </authorList>
    </citation>
    <scope>NUCLEOTIDE SEQUENCE [LARGE SCALE GENOMIC DNA]</scope>
    <source>
        <strain evidence="9 10">CGMCC 1.12543</strain>
    </source>
</reference>
<feature type="transmembrane region" description="Helical" evidence="8">
    <location>
        <begin position="275"/>
        <end position="296"/>
    </location>
</feature>
<evidence type="ECO:0000256" key="5">
    <source>
        <dbReference type="ARBA" id="ARBA00022692"/>
    </source>
</evidence>
<keyword evidence="6 8" id="KW-1133">Transmembrane helix</keyword>
<evidence type="ECO:0000256" key="4">
    <source>
        <dbReference type="ARBA" id="ARBA00022475"/>
    </source>
</evidence>
<keyword evidence="5 8" id="KW-0812">Transmembrane</keyword>
<dbReference type="InterPro" id="IPR002523">
    <property type="entry name" value="MgTranspt_CorA/ZnTranspt_ZntB"/>
</dbReference>
<comment type="function">
    <text evidence="8">Mediates influx of magnesium ions.</text>
</comment>
<dbReference type="SUPFAM" id="SSF143865">
    <property type="entry name" value="CorA soluble domain-like"/>
    <property type="match status" value="1"/>
</dbReference>